<dbReference type="RefSeq" id="WP_270151772.1">
    <property type="nucleotide sequence ID" value="NZ_CP115452.1"/>
</dbReference>
<evidence type="ECO:0000256" key="1">
    <source>
        <dbReference type="SAM" id="SignalP"/>
    </source>
</evidence>
<organism evidence="2 3">
    <name type="scientific">Kitasatospora cathayae</name>
    <dbReference type="NCBI Taxonomy" id="3004092"/>
    <lineage>
        <taxon>Bacteria</taxon>
        <taxon>Bacillati</taxon>
        <taxon>Actinomycetota</taxon>
        <taxon>Actinomycetes</taxon>
        <taxon>Kitasatosporales</taxon>
        <taxon>Streptomycetaceae</taxon>
        <taxon>Kitasatospora</taxon>
    </lineage>
</organism>
<accession>A0ABY7QHP5</accession>
<keyword evidence="1" id="KW-0732">Signal</keyword>
<feature type="chain" id="PRO_5045307724" description="DUF732 domain-containing protein" evidence="1">
    <location>
        <begin position="30"/>
        <end position="140"/>
    </location>
</feature>
<reference evidence="2 3" key="1">
    <citation type="submission" date="2022-12" db="EMBL/GenBank/DDBJ databases">
        <title>HUAS 3-15.</title>
        <authorList>
            <person name="Mo P."/>
        </authorList>
    </citation>
    <scope>NUCLEOTIDE SEQUENCE [LARGE SCALE GENOMIC DNA]</scope>
    <source>
        <strain evidence="2 3">HUAS 3-15</strain>
        <plasmid evidence="2 3">punmamed3</plasmid>
    </source>
</reference>
<evidence type="ECO:0000313" key="3">
    <source>
        <dbReference type="Proteomes" id="UP001212821"/>
    </source>
</evidence>
<dbReference type="EMBL" id="CP115452">
    <property type="protein sequence ID" value="WBP92077.1"/>
    <property type="molecule type" value="Genomic_DNA"/>
</dbReference>
<sequence>MTRHHLAAGVVAVAVASGAALALAPAAQAAEAPGLPVPACAADLKAALDSNAAALDADSVGDTADARTHNLRTLVILAGARLDCFCQPAQVHADIIAAATDGVHAAVSNAIGDSAAALNSEDSVAAELTDALEVVAYAEV</sequence>
<dbReference type="Proteomes" id="UP001212821">
    <property type="component" value="Plasmid punmamed3"/>
</dbReference>
<proteinExistence type="predicted"/>
<gene>
    <name evidence="2" type="ORF">O1G21_40815</name>
</gene>
<feature type="signal peptide" evidence="1">
    <location>
        <begin position="1"/>
        <end position="29"/>
    </location>
</feature>
<geneLocation type="plasmid" evidence="2 3">
    <name>punmamed3</name>
</geneLocation>
<keyword evidence="3" id="KW-1185">Reference proteome</keyword>
<protein>
    <recommendedName>
        <fullName evidence="4">DUF732 domain-containing protein</fullName>
    </recommendedName>
</protein>
<evidence type="ECO:0000313" key="2">
    <source>
        <dbReference type="EMBL" id="WBP92077.1"/>
    </source>
</evidence>
<keyword evidence="2" id="KW-0614">Plasmid</keyword>
<evidence type="ECO:0008006" key="4">
    <source>
        <dbReference type="Google" id="ProtNLM"/>
    </source>
</evidence>
<name>A0ABY7QHP5_9ACTN</name>